<sequence>MHQEKIIKKIPGDIPPPSKNEHVGYIDDLSKKEKFELEELLQRQTKLLLNKNFIAKLPDKGQKITKFRNKIIVELKHRNDVEDAAKLLSRLNIAAEGKVAMNEMEWRGNYTDKSAGIKVAELDSDDEDDPLKILAQPTGSGTHKRKIIQLAPAKSLITREDLEEIESFKKAEHVNMKHVNYIVNKVERPQESHEQKKREPFKPFKTTKSNVHDPAKERERKKHKHWEVTAATPPFTVHGIGKLLDLQESLRLQMEQVDRLQKVHAQHAAERLLEQFGSHSLGDVPVNVGNYRSNIEKGLSSSASSSDDEEQHEIHDDEADKAGTVFVTTGTIDT</sequence>
<feature type="region of interest" description="Disordered" evidence="1">
    <location>
        <begin position="186"/>
        <end position="224"/>
    </location>
</feature>
<gene>
    <name evidence="3" type="primary">LOC107273112</name>
</gene>
<dbReference type="PANTHER" id="PTHR23171:SF13">
    <property type="entry name" value="DNA-DIRECTED RNA POLYMERASE II SUBUNIT GRINL1A"/>
    <property type="match status" value="1"/>
</dbReference>
<dbReference type="GO" id="GO:0006368">
    <property type="term" value="P:transcription elongation by RNA polymerase II"/>
    <property type="evidence" value="ECO:0007669"/>
    <property type="project" value="InterPro"/>
</dbReference>
<evidence type="ECO:0000313" key="2">
    <source>
        <dbReference type="Proteomes" id="UP000694920"/>
    </source>
</evidence>
<dbReference type="CTD" id="81488"/>
<reference evidence="3" key="1">
    <citation type="submission" date="2025-08" db="UniProtKB">
        <authorList>
            <consortium name="RefSeq"/>
        </authorList>
    </citation>
    <scope>IDENTIFICATION</scope>
</reference>
<feature type="compositionally biased region" description="Basic and acidic residues" evidence="1">
    <location>
        <begin position="312"/>
        <end position="321"/>
    </location>
</feature>
<dbReference type="Proteomes" id="UP000694920">
    <property type="component" value="Unplaced"/>
</dbReference>
<dbReference type="RefSeq" id="XP_015606435.1">
    <property type="nucleotide sequence ID" value="XM_015750949.2"/>
</dbReference>
<dbReference type="InterPro" id="IPR051375">
    <property type="entry name" value="Tuftelin_GRINL1A/MYZAP/CCD68"/>
</dbReference>
<dbReference type="PANTHER" id="PTHR23171">
    <property type="entry name" value="GDOWN1"/>
    <property type="match status" value="1"/>
</dbReference>
<dbReference type="GeneID" id="107273112"/>
<dbReference type="GO" id="GO:0003711">
    <property type="term" value="F:transcription elongation factor activity"/>
    <property type="evidence" value="ECO:0007669"/>
    <property type="project" value="InterPro"/>
</dbReference>
<proteinExistence type="predicted"/>
<dbReference type="Pfam" id="PF15328">
    <property type="entry name" value="GCOM2"/>
    <property type="match status" value="1"/>
</dbReference>
<feature type="region of interest" description="Disordered" evidence="1">
    <location>
        <begin position="1"/>
        <end position="21"/>
    </location>
</feature>
<accession>A0AAJ7CB54</accession>
<feature type="region of interest" description="Disordered" evidence="1">
    <location>
        <begin position="297"/>
        <end position="322"/>
    </location>
</feature>
<dbReference type="InterPro" id="IPR026213">
    <property type="entry name" value="GRINL1"/>
</dbReference>
<dbReference type="GO" id="GO:0000428">
    <property type="term" value="C:DNA-directed RNA polymerase complex"/>
    <property type="evidence" value="ECO:0007669"/>
    <property type="project" value="UniProtKB-KW"/>
</dbReference>
<evidence type="ECO:0000313" key="3">
    <source>
        <dbReference type="RefSeq" id="XP_015606435.1"/>
    </source>
</evidence>
<feature type="compositionally biased region" description="Basic and acidic residues" evidence="1">
    <location>
        <begin position="186"/>
        <end position="202"/>
    </location>
</feature>
<dbReference type="AlphaFoldDB" id="A0AAJ7CB54"/>
<evidence type="ECO:0000256" key="1">
    <source>
        <dbReference type="SAM" id="MobiDB-lite"/>
    </source>
</evidence>
<dbReference type="KEGG" id="ccin:107273112"/>
<dbReference type="GO" id="GO:0005634">
    <property type="term" value="C:nucleus"/>
    <property type="evidence" value="ECO:0007669"/>
    <property type="project" value="InterPro"/>
</dbReference>
<name>A0AAJ7CB54_CEPCN</name>
<protein>
    <submittedName>
        <fullName evidence="3">DNA-directed RNA polymerase II subunit GRINL1A</fullName>
    </submittedName>
</protein>
<keyword evidence="2" id="KW-1185">Reference proteome</keyword>
<feature type="compositionally biased region" description="Basic and acidic residues" evidence="1">
    <location>
        <begin position="1"/>
        <end position="11"/>
    </location>
</feature>
<organism evidence="2 3">
    <name type="scientific">Cephus cinctus</name>
    <name type="common">Wheat stem sawfly</name>
    <dbReference type="NCBI Taxonomy" id="211228"/>
    <lineage>
        <taxon>Eukaryota</taxon>
        <taxon>Metazoa</taxon>
        <taxon>Ecdysozoa</taxon>
        <taxon>Arthropoda</taxon>
        <taxon>Hexapoda</taxon>
        <taxon>Insecta</taxon>
        <taxon>Pterygota</taxon>
        <taxon>Neoptera</taxon>
        <taxon>Endopterygota</taxon>
        <taxon>Hymenoptera</taxon>
        <taxon>Cephoidea</taxon>
        <taxon>Cephidae</taxon>
        <taxon>Cephus</taxon>
    </lineage>
</organism>
<keyword evidence="3" id="KW-0240">DNA-directed RNA polymerase</keyword>
<dbReference type="PRINTS" id="PR02085">
    <property type="entry name" value="POLR2GRINL1"/>
</dbReference>
<keyword evidence="3" id="KW-0804">Transcription</keyword>